<keyword evidence="9 13" id="KW-0472">Membrane</keyword>
<keyword evidence="6" id="KW-1003">Cell membrane</keyword>
<evidence type="ECO:0000256" key="13">
    <source>
        <dbReference type="RuleBase" id="RU368066"/>
    </source>
</evidence>
<evidence type="ECO:0000256" key="3">
    <source>
        <dbReference type="ARBA" id="ARBA00007168"/>
    </source>
</evidence>
<comment type="similarity">
    <text evidence="3 13">Belongs to the CTL (choline transporter-like) family.</text>
</comment>
<dbReference type="Pfam" id="PF04515">
    <property type="entry name" value="Choline_transpo"/>
    <property type="match status" value="1"/>
</dbReference>
<evidence type="ECO:0000313" key="14">
    <source>
        <dbReference type="Ensembl" id="ENSOKIP00005026633.1"/>
    </source>
</evidence>
<organism evidence="14 15">
    <name type="scientific">Oncorhynchus kisutch</name>
    <name type="common">Coho salmon</name>
    <name type="synonym">Salmo kisutch</name>
    <dbReference type="NCBI Taxonomy" id="8019"/>
    <lineage>
        <taxon>Eukaryota</taxon>
        <taxon>Metazoa</taxon>
        <taxon>Chordata</taxon>
        <taxon>Craniata</taxon>
        <taxon>Vertebrata</taxon>
        <taxon>Euteleostomi</taxon>
        <taxon>Actinopterygii</taxon>
        <taxon>Neopterygii</taxon>
        <taxon>Teleostei</taxon>
        <taxon>Protacanthopterygii</taxon>
        <taxon>Salmoniformes</taxon>
        <taxon>Salmonidae</taxon>
        <taxon>Salmoninae</taxon>
        <taxon>Oncorhynchus</taxon>
    </lineage>
</organism>
<dbReference type="GO" id="GO:0090422">
    <property type="term" value="F:thiamine pyrophosphate transmembrane transporter activity"/>
    <property type="evidence" value="ECO:0007669"/>
    <property type="project" value="TreeGrafter"/>
</dbReference>
<feature type="transmembrane region" description="Helical" evidence="13">
    <location>
        <begin position="289"/>
        <end position="310"/>
    </location>
</feature>
<evidence type="ECO:0000256" key="8">
    <source>
        <dbReference type="ARBA" id="ARBA00022989"/>
    </source>
</evidence>
<evidence type="ECO:0000256" key="9">
    <source>
        <dbReference type="ARBA" id="ARBA00023136"/>
    </source>
</evidence>
<keyword evidence="7 13" id="KW-0812">Transmembrane</keyword>
<keyword evidence="5" id="KW-0050">Antiport</keyword>
<keyword evidence="4" id="KW-0813">Transport</keyword>
<protein>
    <recommendedName>
        <fullName evidence="13">Choline transporter-like protein</fullName>
    </recommendedName>
</protein>
<dbReference type="GO" id="GO:0015871">
    <property type="term" value="P:choline transport"/>
    <property type="evidence" value="ECO:0007669"/>
    <property type="project" value="TreeGrafter"/>
</dbReference>
<name>A0A8C7M1R3_ONCKI</name>
<evidence type="ECO:0000256" key="11">
    <source>
        <dbReference type="ARBA" id="ARBA00035093"/>
    </source>
</evidence>
<dbReference type="GO" id="GO:0016324">
    <property type="term" value="C:apical plasma membrane"/>
    <property type="evidence" value="ECO:0007669"/>
    <property type="project" value="UniProtKB-SubCell"/>
</dbReference>
<feature type="transmembrane region" description="Helical" evidence="13">
    <location>
        <begin position="480"/>
        <end position="502"/>
    </location>
</feature>
<feature type="transmembrane region" description="Helical" evidence="13">
    <location>
        <begin position="209"/>
        <end position="229"/>
    </location>
</feature>
<dbReference type="InterPro" id="IPR007603">
    <property type="entry name" value="Choline_transptr-like"/>
</dbReference>
<comment type="subcellular location">
    <subcellularLocation>
        <location evidence="2">Apical cell membrane</location>
    </subcellularLocation>
    <subcellularLocation>
        <location evidence="13">Cell membrane</location>
        <topology evidence="13">Multi-pass membrane protein</topology>
    </subcellularLocation>
    <subcellularLocation>
        <location evidence="1">Membrane</location>
        <topology evidence="1">Multi-pass membrane protein</topology>
    </subcellularLocation>
</comment>
<evidence type="ECO:0000256" key="12">
    <source>
        <dbReference type="ARBA" id="ARBA00036880"/>
    </source>
</evidence>
<evidence type="ECO:0000313" key="15">
    <source>
        <dbReference type="Proteomes" id="UP000694557"/>
    </source>
</evidence>
<feature type="transmembrane region" description="Helical" evidence="13">
    <location>
        <begin position="236"/>
        <end position="254"/>
    </location>
</feature>
<reference evidence="14" key="2">
    <citation type="submission" date="2025-09" db="UniProtKB">
        <authorList>
            <consortium name="Ensembl"/>
        </authorList>
    </citation>
    <scope>IDENTIFICATION</scope>
</reference>
<feature type="transmembrane region" description="Helical" evidence="13">
    <location>
        <begin position="28"/>
        <end position="51"/>
    </location>
</feature>
<dbReference type="PANTHER" id="PTHR12385">
    <property type="entry name" value="CHOLINE TRANSPORTER-LIKE (SLC FAMILY 44)"/>
    <property type="match status" value="1"/>
</dbReference>
<dbReference type="Ensembl" id="ENSOKIT00005028185.1">
    <property type="protein sequence ID" value="ENSOKIP00005026633.1"/>
    <property type="gene ID" value="ENSOKIG00005011019.1"/>
</dbReference>
<dbReference type="Proteomes" id="UP000694557">
    <property type="component" value="Unassembled WGS sequence"/>
</dbReference>
<evidence type="ECO:0000256" key="2">
    <source>
        <dbReference type="ARBA" id="ARBA00004221"/>
    </source>
</evidence>
<feature type="transmembrane region" description="Helical" evidence="13">
    <location>
        <begin position="432"/>
        <end position="459"/>
    </location>
</feature>
<comment type="catalytic activity">
    <reaction evidence="12">
        <text>thiamine diphosphate(out) = thiamine diphosphate(in)</text>
        <dbReference type="Rhea" id="RHEA:75471"/>
        <dbReference type="ChEBI" id="CHEBI:58937"/>
    </reaction>
</comment>
<accession>A0A8C7M1R3</accession>
<dbReference type="GO" id="GO:0015297">
    <property type="term" value="F:antiporter activity"/>
    <property type="evidence" value="ECO:0007669"/>
    <property type="project" value="UniProtKB-KW"/>
</dbReference>
<evidence type="ECO:0000256" key="4">
    <source>
        <dbReference type="ARBA" id="ARBA00022448"/>
    </source>
</evidence>
<evidence type="ECO:0000256" key="5">
    <source>
        <dbReference type="ARBA" id="ARBA00022449"/>
    </source>
</evidence>
<evidence type="ECO:0000256" key="10">
    <source>
        <dbReference type="ARBA" id="ARBA00023180"/>
    </source>
</evidence>
<dbReference type="GeneTree" id="ENSGT00940000160576"/>
<feature type="transmembrane region" description="Helical" evidence="13">
    <location>
        <begin position="335"/>
        <end position="360"/>
    </location>
</feature>
<evidence type="ECO:0000256" key="6">
    <source>
        <dbReference type="ARBA" id="ARBA00022475"/>
    </source>
</evidence>
<gene>
    <name evidence="14" type="primary">SLC44A4</name>
    <name evidence="14" type="synonym">LOC109903716</name>
</gene>
<evidence type="ECO:0000256" key="7">
    <source>
        <dbReference type="ARBA" id="ARBA00022692"/>
    </source>
</evidence>
<feature type="transmembrane region" description="Helical" evidence="13">
    <location>
        <begin position="621"/>
        <end position="642"/>
    </location>
</feature>
<evidence type="ECO:0000256" key="1">
    <source>
        <dbReference type="ARBA" id="ARBA00004141"/>
    </source>
</evidence>
<reference evidence="14" key="1">
    <citation type="submission" date="2025-08" db="UniProtKB">
        <authorList>
            <consortium name="Ensembl"/>
        </authorList>
    </citation>
    <scope>IDENTIFICATION</scope>
</reference>
<feature type="transmembrane region" description="Helical" evidence="13">
    <location>
        <begin position="580"/>
        <end position="601"/>
    </location>
</feature>
<keyword evidence="10" id="KW-0325">Glycoprotein</keyword>
<keyword evidence="15" id="KW-1185">Reference proteome</keyword>
<comment type="catalytic activity">
    <reaction evidence="11">
        <text>choline(out) + n H(+)(in) = choline(in) + n H(+)(out)</text>
        <dbReference type="Rhea" id="RHEA:75463"/>
        <dbReference type="ChEBI" id="CHEBI:15354"/>
        <dbReference type="ChEBI" id="CHEBI:15378"/>
    </reaction>
</comment>
<comment type="function">
    <text evidence="13">Choline transporter.</text>
</comment>
<keyword evidence="8 13" id="KW-1133">Transmembrane helix</keyword>
<proteinExistence type="inferred from homology"/>
<dbReference type="AlphaFoldDB" id="A0A8C7M1R3"/>
<sequence length="692" mass="78042">LSVFFSGEPAQYDPTFNGPIRKRGCTDIICCVLFMVVILGYMAVGILAWLYGDPRHVLYPRNSTGMFCGIGAQPSVFYFDILKCATSINVMAAVLNGLQCPTTQVCVEKCPDVFWALNPLAYLPSAKPKDYFNQSLCVPSFDLASTKLVSPTLFLRRFYSASCCFVSETLSVITSVNRSFPGLCCSDIVNSFNAKEIGVRIFEDFASSWQWIIAALVIAMVVSFLFLLLLRFIAPVMVWVLIFGVLAVGAYGIYHCWWEYDNYRKSTVSITDIGFTTDFKVYLQVKETWLAFLIILSVVEGILLLTLIFLRTRILIAIALIQESSKAVSHMMSTLFYPLVTFVLLVVCVAYWGITALYLATSGNPVYKVVTLNSTQGNCGQIGGNVTCDPQTFYNSTDYSWCPSARCIFIKYNNEGLLQRNLFNLQIYNVVAFLWCINFVIALGQCTLAGAFASYYWAFSKPSDIPTFPLSQAFIRTLRYHVGSLAFGALILTLIQVVRIILEYLDHKTRAAQNPCARFLMCCLKCCFWCLEKFIKFLNRNAYIMIAVYGKNFCVSAKNAFMLLMRNIVRVVVLDKVTDLLLFFGKLLVVGGVGVLAFFFFSGRIRLPGSNFRTEMLNYYWMPIIVVVVGAYLIAHGFFSVYNMCVDTLFLCFLEDLERHDGTMQKPYYMSKNLMKILNKKNKGPKKGKGKD</sequence>
<dbReference type="PANTHER" id="PTHR12385:SF37">
    <property type="entry name" value="CHOLINE TRANSPORTER-LIKE PROTEIN 4"/>
    <property type="match status" value="1"/>
</dbReference>